<organism evidence="2 3">
    <name type="scientific">Roseivivax lentus</name>
    <dbReference type="NCBI Taxonomy" id="633194"/>
    <lineage>
        <taxon>Bacteria</taxon>
        <taxon>Pseudomonadati</taxon>
        <taxon>Pseudomonadota</taxon>
        <taxon>Alphaproteobacteria</taxon>
        <taxon>Rhodobacterales</taxon>
        <taxon>Roseobacteraceae</taxon>
        <taxon>Roseivivax</taxon>
    </lineage>
</organism>
<proteinExistence type="predicted"/>
<keyword evidence="3" id="KW-1185">Reference proteome</keyword>
<reference evidence="3" key="1">
    <citation type="submission" date="2017-01" db="EMBL/GenBank/DDBJ databases">
        <authorList>
            <person name="Varghese N."/>
            <person name="Submissions S."/>
        </authorList>
    </citation>
    <scope>NUCLEOTIDE SEQUENCE [LARGE SCALE GENOMIC DNA]</scope>
    <source>
        <strain evidence="3">DSM 29430</strain>
    </source>
</reference>
<name>A0A1N7PLQ7_9RHOB</name>
<sequence>MTGGVEDGGIATLTIGDTDMDRILTLPRRILNNPFTQFFRDLREARRIARDAARLETMPRERLEDMGIAPRSAANHRDSGQAGRIAQPTLW</sequence>
<dbReference type="AlphaFoldDB" id="A0A1N7PLQ7"/>
<evidence type="ECO:0000313" key="3">
    <source>
        <dbReference type="Proteomes" id="UP000186684"/>
    </source>
</evidence>
<gene>
    <name evidence="2" type="ORF">SAMN05421759_11737</name>
</gene>
<evidence type="ECO:0000313" key="2">
    <source>
        <dbReference type="EMBL" id="SIT11532.1"/>
    </source>
</evidence>
<dbReference type="OrthoDB" id="9992392at2"/>
<dbReference type="EMBL" id="FTOQ01000017">
    <property type="protein sequence ID" value="SIT11532.1"/>
    <property type="molecule type" value="Genomic_DNA"/>
</dbReference>
<evidence type="ECO:0000256" key="1">
    <source>
        <dbReference type="SAM" id="MobiDB-lite"/>
    </source>
</evidence>
<protein>
    <submittedName>
        <fullName evidence="2">Uncharacterized protein</fullName>
    </submittedName>
</protein>
<feature type="region of interest" description="Disordered" evidence="1">
    <location>
        <begin position="61"/>
        <end position="91"/>
    </location>
</feature>
<accession>A0A1N7PLQ7</accession>
<dbReference type="RefSeq" id="WP_076450336.1">
    <property type="nucleotide sequence ID" value="NZ_FTOQ01000017.1"/>
</dbReference>
<dbReference type="Proteomes" id="UP000186684">
    <property type="component" value="Unassembled WGS sequence"/>
</dbReference>